<dbReference type="RefSeq" id="WP_166157692.1">
    <property type="nucleotide sequence ID" value="NZ_JAAOIW010000029.1"/>
</dbReference>
<keyword evidence="2" id="KW-1185">Reference proteome</keyword>
<name>A0ABX0JM83_9BACL</name>
<dbReference type="Proteomes" id="UP001165962">
    <property type="component" value="Unassembled WGS sequence"/>
</dbReference>
<evidence type="ECO:0000313" key="2">
    <source>
        <dbReference type="Proteomes" id="UP001165962"/>
    </source>
</evidence>
<organism evidence="1 2">
    <name type="scientific">Paenibacillus agricola</name>
    <dbReference type="NCBI Taxonomy" id="2716264"/>
    <lineage>
        <taxon>Bacteria</taxon>
        <taxon>Bacillati</taxon>
        <taxon>Bacillota</taxon>
        <taxon>Bacilli</taxon>
        <taxon>Bacillales</taxon>
        <taxon>Paenibacillaceae</taxon>
        <taxon>Paenibacillus</taxon>
    </lineage>
</organism>
<sequence>MNVWWALGAQVTREAVAQLIVDVIENPADYAKTSIGVSEPNTNWSKPSFY</sequence>
<comment type="caution">
    <text evidence="1">The sequence shown here is derived from an EMBL/GenBank/DDBJ whole genome shotgun (WGS) entry which is preliminary data.</text>
</comment>
<reference evidence="1" key="1">
    <citation type="submission" date="2020-03" db="EMBL/GenBank/DDBJ databases">
        <title>Draft sequencing of Paenibacilllus sp. S3N08.</title>
        <authorList>
            <person name="Kim D.-U."/>
        </authorList>
    </citation>
    <scope>NUCLEOTIDE SEQUENCE</scope>
    <source>
        <strain evidence="1">S3N08</strain>
    </source>
</reference>
<proteinExistence type="predicted"/>
<accession>A0ABX0JM83</accession>
<evidence type="ECO:0000313" key="1">
    <source>
        <dbReference type="EMBL" id="NHN35235.1"/>
    </source>
</evidence>
<dbReference type="Gene3D" id="3.40.50.720">
    <property type="entry name" value="NAD(P)-binding Rossmann-like Domain"/>
    <property type="match status" value="1"/>
</dbReference>
<dbReference type="EMBL" id="JAAOIW010000029">
    <property type="protein sequence ID" value="NHN35235.1"/>
    <property type="molecule type" value="Genomic_DNA"/>
</dbReference>
<protein>
    <submittedName>
        <fullName evidence="1">Saccharopine dehydrogenase</fullName>
    </submittedName>
</protein>
<gene>
    <name evidence="1" type="ORF">G9U52_36530</name>
</gene>